<feature type="domain" description="TonB C-terminal" evidence="3">
    <location>
        <begin position="98"/>
        <end position="136"/>
    </location>
</feature>
<dbReference type="Pfam" id="PF03544">
    <property type="entry name" value="TonB_C"/>
    <property type="match status" value="1"/>
</dbReference>
<sequence length="185" mass="20561">MKKWLYYPVIGLLTLLATAEAKAQNFNTWTADPPAPITPLRKRPKPKPKPEPVVRDTVAMEVPKVEQSRLIKRGLTQRMKEHRPLEEDNTSVEFFANNSRYPTAAAMAGAQGNVLIRLQIAPDGHVSRTSVVAVEPRPIPGYSNTVPPAAMDALANEAQRVFRMLKFEPASRTSEEELSASFSLQ</sequence>
<gene>
    <name evidence="4" type="ORF">MUN82_06900</name>
</gene>
<evidence type="ECO:0000313" key="5">
    <source>
        <dbReference type="Proteomes" id="UP000829925"/>
    </source>
</evidence>
<dbReference type="EMBL" id="CP095053">
    <property type="protein sequence ID" value="UOR06824.1"/>
    <property type="molecule type" value="Genomic_DNA"/>
</dbReference>
<keyword evidence="5" id="KW-1185">Reference proteome</keyword>
<feature type="region of interest" description="Disordered" evidence="1">
    <location>
        <begin position="28"/>
        <end position="53"/>
    </location>
</feature>
<dbReference type="RefSeq" id="WP_245096110.1">
    <property type="nucleotide sequence ID" value="NZ_CP095053.1"/>
</dbReference>
<dbReference type="Proteomes" id="UP000829925">
    <property type="component" value="Chromosome"/>
</dbReference>
<accession>A0A8T9T0X2</accession>
<dbReference type="Gene3D" id="3.30.1150.10">
    <property type="match status" value="1"/>
</dbReference>
<dbReference type="KEGG" id="haei:MUN82_06900"/>
<feature type="chain" id="PRO_5035825029" evidence="2">
    <location>
        <begin position="24"/>
        <end position="185"/>
    </location>
</feature>
<organism evidence="4 5">
    <name type="scientific">Hymenobacter aerilatus</name>
    <dbReference type="NCBI Taxonomy" id="2932251"/>
    <lineage>
        <taxon>Bacteria</taxon>
        <taxon>Pseudomonadati</taxon>
        <taxon>Bacteroidota</taxon>
        <taxon>Cytophagia</taxon>
        <taxon>Cytophagales</taxon>
        <taxon>Hymenobacteraceae</taxon>
        <taxon>Hymenobacter</taxon>
    </lineage>
</organism>
<feature type="signal peptide" evidence="2">
    <location>
        <begin position="1"/>
        <end position="23"/>
    </location>
</feature>
<dbReference type="InterPro" id="IPR037682">
    <property type="entry name" value="TonB_C"/>
</dbReference>
<evidence type="ECO:0000259" key="3">
    <source>
        <dbReference type="Pfam" id="PF03544"/>
    </source>
</evidence>
<dbReference type="AlphaFoldDB" id="A0A8T9T0X2"/>
<reference evidence="4 5" key="1">
    <citation type="submission" date="2022-04" db="EMBL/GenBank/DDBJ databases">
        <title>Hymenobacter sp. isolated from the air.</title>
        <authorList>
            <person name="Won M."/>
            <person name="Lee C.-M."/>
            <person name="Woen H.-Y."/>
            <person name="Kwon S.-W."/>
        </authorList>
    </citation>
    <scope>NUCLEOTIDE SEQUENCE [LARGE SCALE GENOMIC DNA]</scope>
    <source>
        <strain evidence="5">5413 J-13</strain>
    </source>
</reference>
<evidence type="ECO:0000313" key="4">
    <source>
        <dbReference type="EMBL" id="UOR06824.1"/>
    </source>
</evidence>
<proteinExistence type="predicted"/>
<dbReference type="SUPFAM" id="SSF74653">
    <property type="entry name" value="TolA/TonB C-terminal domain"/>
    <property type="match status" value="1"/>
</dbReference>
<name>A0A8T9T0X2_9BACT</name>
<dbReference type="GO" id="GO:0055085">
    <property type="term" value="P:transmembrane transport"/>
    <property type="evidence" value="ECO:0007669"/>
    <property type="project" value="InterPro"/>
</dbReference>
<protein>
    <submittedName>
        <fullName evidence="4">Energy transducer TonB</fullName>
    </submittedName>
</protein>
<keyword evidence="2" id="KW-0732">Signal</keyword>
<evidence type="ECO:0000256" key="2">
    <source>
        <dbReference type="SAM" id="SignalP"/>
    </source>
</evidence>
<evidence type="ECO:0000256" key="1">
    <source>
        <dbReference type="SAM" id="MobiDB-lite"/>
    </source>
</evidence>